<keyword evidence="4" id="KW-1185">Reference proteome</keyword>
<dbReference type="EMBL" id="JACIJI010000001">
    <property type="protein sequence ID" value="MBB5717531.1"/>
    <property type="molecule type" value="Genomic_DNA"/>
</dbReference>
<protein>
    <submittedName>
        <fullName evidence="3">Protein TonB</fullName>
    </submittedName>
</protein>
<evidence type="ECO:0000313" key="3">
    <source>
        <dbReference type="EMBL" id="MBB5717531.1"/>
    </source>
</evidence>
<feature type="transmembrane region" description="Helical" evidence="2">
    <location>
        <begin position="55"/>
        <end position="76"/>
    </location>
</feature>
<keyword evidence="2" id="KW-0812">Transmembrane</keyword>
<name>A0A840YV19_9SPHN</name>
<feature type="compositionally biased region" description="Polar residues" evidence="1">
    <location>
        <begin position="97"/>
        <end position="110"/>
    </location>
</feature>
<evidence type="ECO:0000256" key="2">
    <source>
        <dbReference type="SAM" id="Phobius"/>
    </source>
</evidence>
<feature type="region of interest" description="Disordered" evidence="1">
    <location>
        <begin position="165"/>
        <end position="206"/>
    </location>
</feature>
<gene>
    <name evidence="3" type="ORF">FHR23_000438</name>
</gene>
<proteinExistence type="predicted"/>
<evidence type="ECO:0000256" key="1">
    <source>
        <dbReference type="SAM" id="MobiDB-lite"/>
    </source>
</evidence>
<accession>A0A840YV19</accession>
<keyword evidence="2" id="KW-0472">Membrane</keyword>
<comment type="caution">
    <text evidence="3">The sequence shown here is derived from an EMBL/GenBank/DDBJ whole genome shotgun (WGS) entry which is preliminary data.</text>
</comment>
<feature type="region of interest" description="Disordered" evidence="1">
    <location>
        <begin position="92"/>
        <end position="147"/>
    </location>
</feature>
<feature type="compositionally biased region" description="Pro residues" evidence="1">
    <location>
        <begin position="126"/>
        <end position="147"/>
    </location>
</feature>
<evidence type="ECO:0000313" key="4">
    <source>
        <dbReference type="Proteomes" id="UP000554342"/>
    </source>
</evidence>
<keyword evidence="2" id="KW-1133">Transmembrane helix</keyword>
<sequence>MKPTQCRVLPDPPAAETALPAYSAASPDRGSPFQPVTSAYRKVRDWLDSRFGQRAAGMLLALLCEALLALLLLSLAAPQFHHKAKEAPVLSFYTPKQAPTPSEAEQTPKTGRQEKPKPVQHQPQTTPQPAPTPPKPAPKPEQTPKPLPFIQLSTDQMASTDITNARPVKHAPPAKPSGGTYGPVADPLLASASDSGDSKRVGTAPNGAPLYAARWYREPTNEELAGYLSTARGPGWGLIACKTAPNYRVEDCVKVDEYPEGSGLARAVLAASWQFRVRPPQIGGVPQIGDWVRIEIDYERKEVRSYGK</sequence>
<organism evidence="3 4">
    <name type="scientific">Stakelama sediminis</name>
    <dbReference type="NCBI Taxonomy" id="463200"/>
    <lineage>
        <taxon>Bacteria</taxon>
        <taxon>Pseudomonadati</taxon>
        <taxon>Pseudomonadota</taxon>
        <taxon>Alphaproteobacteria</taxon>
        <taxon>Sphingomonadales</taxon>
        <taxon>Sphingomonadaceae</taxon>
        <taxon>Stakelama</taxon>
    </lineage>
</organism>
<dbReference type="AlphaFoldDB" id="A0A840YV19"/>
<dbReference type="RefSeq" id="WP_246359660.1">
    <property type="nucleotide sequence ID" value="NZ_BAABIF010000004.1"/>
</dbReference>
<dbReference type="Proteomes" id="UP000554342">
    <property type="component" value="Unassembled WGS sequence"/>
</dbReference>
<reference evidence="3 4" key="1">
    <citation type="submission" date="2020-08" db="EMBL/GenBank/DDBJ databases">
        <title>Genomic Encyclopedia of Type Strains, Phase IV (KMG-IV): sequencing the most valuable type-strain genomes for metagenomic binning, comparative biology and taxonomic classification.</title>
        <authorList>
            <person name="Goeker M."/>
        </authorList>
    </citation>
    <scope>NUCLEOTIDE SEQUENCE [LARGE SCALE GENOMIC DNA]</scope>
    <source>
        <strain evidence="3 4">DSM 27203</strain>
    </source>
</reference>